<evidence type="ECO:0000313" key="7">
    <source>
        <dbReference type="Proteomes" id="UP000253831"/>
    </source>
</evidence>
<comment type="caution">
    <text evidence="6">The sequence shown here is derived from an EMBL/GenBank/DDBJ whole genome shotgun (WGS) entry which is preliminary data.</text>
</comment>
<feature type="transmembrane region" description="Helical" evidence="5">
    <location>
        <begin position="100"/>
        <end position="120"/>
    </location>
</feature>
<dbReference type="HAMAP" id="MF_00709">
    <property type="entry name" value="Fumarate_red_D"/>
    <property type="match status" value="1"/>
</dbReference>
<dbReference type="GO" id="GO:0006106">
    <property type="term" value="P:fumarate metabolic process"/>
    <property type="evidence" value="ECO:0007669"/>
    <property type="project" value="InterPro"/>
</dbReference>
<dbReference type="AlphaFoldDB" id="A0A369XPC0"/>
<dbReference type="Proteomes" id="UP000253831">
    <property type="component" value="Unassembled WGS sequence"/>
</dbReference>
<dbReference type="InterPro" id="IPR003418">
    <property type="entry name" value="Fumarate_red_D"/>
</dbReference>
<dbReference type="CDD" id="cd00547">
    <property type="entry name" value="QFR_TypeD_subunitD"/>
    <property type="match status" value="1"/>
</dbReference>
<proteinExistence type="inferred from homology"/>
<evidence type="ECO:0000256" key="1">
    <source>
        <dbReference type="ARBA" id="ARBA00022475"/>
    </source>
</evidence>
<evidence type="ECO:0000256" key="4">
    <source>
        <dbReference type="ARBA" id="ARBA00023136"/>
    </source>
</evidence>
<dbReference type="PIRSF" id="PIRSF000179">
    <property type="entry name" value="FrdD"/>
    <property type="match status" value="1"/>
</dbReference>
<keyword evidence="3 5" id="KW-1133">Transmembrane helix</keyword>
<dbReference type="Gene3D" id="1.20.1300.10">
    <property type="entry name" value="Fumarate reductase/succinate dehydrogenase, transmembrane subunit"/>
    <property type="match status" value="1"/>
</dbReference>
<evidence type="ECO:0000256" key="2">
    <source>
        <dbReference type="ARBA" id="ARBA00022692"/>
    </source>
</evidence>
<sequence length="122" mass="13063">MKKTLKRSNAPIFWALFGAGGMLSALLGPILVFITGLAVPLGMLLPADTMSYANMLTFAQNIIGKGFIFAIISLFLWHAAHRIFHSLHDVGIHAGIVAKLIFYGGAMVGTLITAYTLLAIGF</sequence>
<dbReference type="InterPro" id="IPR034804">
    <property type="entry name" value="SQR/QFR_C/D"/>
</dbReference>
<name>A0A369XPC0_9PROT</name>
<dbReference type="Pfam" id="PF02313">
    <property type="entry name" value="Fumarate_red_D"/>
    <property type="match status" value="1"/>
</dbReference>
<evidence type="ECO:0000313" key="6">
    <source>
        <dbReference type="EMBL" id="RDE51824.1"/>
    </source>
</evidence>
<keyword evidence="2 5" id="KW-0812">Transmembrane</keyword>
<gene>
    <name evidence="6" type="ORF">DVS81_04160</name>
</gene>
<keyword evidence="1" id="KW-1003">Cell membrane</keyword>
<feature type="transmembrane region" description="Helical" evidence="5">
    <location>
        <begin position="12"/>
        <end position="38"/>
    </location>
</feature>
<keyword evidence="4 5" id="KW-0472">Membrane</keyword>
<dbReference type="GO" id="GO:0016020">
    <property type="term" value="C:membrane"/>
    <property type="evidence" value="ECO:0007669"/>
    <property type="project" value="InterPro"/>
</dbReference>
<organism evidence="6 7">
    <name type="scientific">Candidatus Accumulibacter meliphilus</name>
    <dbReference type="NCBI Taxonomy" id="2211374"/>
    <lineage>
        <taxon>Bacteria</taxon>
        <taxon>Pseudomonadati</taxon>
        <taxon>Pseudomonadota</taxon>
        <taxon>Betaproteobacteria</taxon>
        <taxon>Candidatus Accumulibacter</taxon>
    </lineage>
</organism>
<feature type="transmembrane region" description="Helical" evidence="5">
    <location>
        <begin position="58"/>
        <end position="79"/>
    </location>
</feature>
<dbReference type="SUPFAM" id="SSF81343">
    <property type="entry name" value="Fumarate reductase respiratory complex transmembrane subunits"/>
    <property type="match status" value="1"/>
</dbReference>
<dbReference type="NCBIfam" id="NF003977">
    <property type="entry name" value="PRK05470.1-1"/>
    <property type="match status" value="1"/>
</dbReference>
<protein>
    <submittedName>
        <fullName evidence="6">Fumarate reductase subunit FrdD</fullName>
    </submittedName>
</protein>
<evidence type="ECO:0000256" key="3">
    <source>
        <dbReference type="ARBA" id="ARBA00022989"/>
    </source>
</evidence>
<accession>A0A369XPC0</accession>
<reference evidence="6 7" key="1">
    <citation type="submission" date="2018-05" db="EMBL/GenBank/DDBJ databases">
        <title>Integrated omic analyses show evidence that a Ca. Accumulibacter phosphatis strain performs denitrification under micro-aerobic conditions.</title>
        <authorList>
            <person name="Camejo P.Y."/>
            <person name="Katherine M.D."/>
            <person name="Daniel N.R."/>
        </authorList>
    </citation>
    <scope>NUCLEOTIDE SEQUENCE [LARGE SCALE GENOMIC DNA]</scope>
    <source>
        <strain evidence="6">UW-LDO-IC</strain>
    </source>
</reference>
<evidence type="ECO:0000256" key="5">
    <source>
        <dbReference type="SAM" id="Phobius"/>
    </source>
</evidence>
<dbReference type="EMBL" id="QPGA01000004">
    <property type="protein sequence ID" value="RDE51824.1"/>
    <property type="molecule type" value="Genomic_DNA"/>
</dbReference>